<reference evidence="1 2" key="1">
    <citation type="submission" date="2016-01" db="EMBL/GenBank/DDBJ databases">
        <title>Genome sequence of Clostridium neopropionicum X4, DSM-3847.</title>
        <authorList>
            <person name="Poehlein A."/>
            <person name="Beck M.H."/>
            <person name="Bengelsdorf F.R."/>
            <person name="Daniel R."/>
            <person name="Duerre P."/>
        </authorList>
    </citation>
    <scope>NUCLEOTIDE SEQUENCE [LARGE SCALE GENOMIC DNA]</scope>
    <source>
        <strain evidence="1 2">DSM-3847</strain>
    </source>
</reference>
<accession>A0A136WH68</accession>
<dbReference type="STRING" id="36847.CLNEO_09990"/>
<dbReference type="Proteomes" id="UP000070539">
    <property type="component" value="Unassembled WGS sequence"/>
</dbReference>
<organism evidence="1 2">
    <name type="scientific">Anaerotignum neopropionicum</name>
    <dbReference type="NCBI Taxonomy" id="36847"/>
    <lineage>
        <taxon>Bacteria</taxon>
        <taxon>Bacillati</taxon>
        <taxon>Bacillota</taxon>
        <taxon>Clostridia</taxon>
        <taxon>Lachnospirales</taxon>
        <taxon>Anaerotignaceae</taxon>
        <taxon>Anaerotignum</taxon>
    </lineage>
</organism>
<dbReference type="EMBL" id="LRVM01000002">
    <property type="protein sequence ID" value="KXL53773.1"/>
    <property type="molecule type" value="Genomic_DNA"/>
</dbReference>
<evidence type="ECO:0000313" key="1">
    <source>
        <dbReference type="EMBL" id="KXL53773.1"/>
    </source>
</evidence>
<dbReference type="RefSeq" id="WP_066085511.1">
    <property type="nucleotide sequence ID" value="NZ_LRVM01000002.1"/>
</dbReference>
<comment type="caution">
    <text evidence="1">The sequence shown here is derived from an EMBL/GenBank/DDBJ whole genome shotgun (WGS) entry which is preliminary data.</text>
</comment>
<protein>
    <submittedName>
        <fullName evidence="1">Uncharacterized protein</fullName>
    </submittedName>
</protein>
<keyword evidence="2" id="KW-1185">Reference proteome</keyword>
<dbReference type="AlphaFoldDB" id="A0A136WH68"/>
<sequence>MRKYALSHFSFDNFKEMILQGDNSKDAQIRADKEGYIYLSQKFVGNQSLNDIKFRLPTLSGDLVGSLCADSNHMKSIYDLIIRNKDNTGYIDPEID</sequence>
<evidence type="ECO:0000313" key="2">
    <source>
        <dbReference type="Proteomes" id="UP000070539"/>
    </source>
</evidence>
<proteinExistence type="predicted"/>
<gene>
    <name evidence="1" type="ORF">CLNEO_09990</name>
</gene>
<name>A0A136WH68_9FIRM</name>